<organism evidence="4 5">
    <name type="scientific">Marvinbryantia formatexigens DSM 14469</name>
    <dbReference type="NCBI Taxonomy" id="478749"/>
    <lineage>
        <taxon>Bacteria</taxon>
        <taxon>Bacillati</taxon>
        <taxon>Bacillota</taxon>
        <taxon>Clostridia</taxon>
        <taxon>Lachnospirales</taxon>
        <taxon>Lachnospiraceae</taxon>
        <taxon>Marvinbryantia</taxon>
    </lineage>
</organism>
<proteinExistence type="predicted"/>
<feature type="transmembrane region" description="Helical" evidence="1">
    <location>
        <begin position="62"/>
        <end position="80"/>
    </location>
</feature>
<evidence type="ECO:0000313" key="5">
    <source>
        <dbReference type="Proteomes" id="UP000005561"/>
    </source>
</evidence>
<evidence type="ECO:0000259" key="2">
    <source>
        <dbReference type="Pfam" id="PF03413"/>
    </source>
</evidence>
<dbReference type="InterPro" id="IPR055431">
    <property type="entry name" value="RsgI_M"/>
</dbReference>
<sequence>MKRKHIPAEEQYRNAMQKITPDVYPVIREACQDARHASADNGLPLHTGKALPFYMRRRYRSAAAAVLLLILGFSGGRYYLGGSAVVSLDVNPSISLEVNRLNRVTGVNALNEDGKTILGEMNLKGTDIDVAVNALIGAMVKAGYLSEMENSVLLSVLDEDVKSGKELQTELTQCIQQAFDGASIEGAVISQNLTASETQYQELAGQFHISEGKAALACQIASQNSALTASDVAALSVNDINLLASSQGFELGDAQALGTASSKNYIGEEKAAELAFDFSGMDPADVRYLQVAMDYKSGIVTYEVEFYKGEYKYEYELDAADGDLLEWESEWKRADLLEAELQELEYEETISGISNEQALVIAADHAGVALEDILFSKITPAYEQETAFFDVEFVAGEYEYEYKINPSTGEILEYTHIAKAYP</sequence>
<dbReference type="AlphaFoldDB" id="C6LHB7"/>
<dbReference type="EMBL" id="ACCL02000014">
    <property type="protein sequence ID" value="EET59904.1"/>
    <property type="molecule type" value="Genomic_DNA"/>
</dbReference>
<dbReference type="Proteomes" id="UP000005561">
    <property type="component" value="Unassembled WGS sequence"/>
</dbReference>
<keyword evidence="1" id="KW-0812">Transmembrane</keyword>
<feature type="domain" description="Anti-sigma factor RsgI-like middle" evidence="3">
    <location>
        <begin position="84"/>
        <end position="216"/>
    </location>
</feature>
<comment type="caution">
    <text evidence="4">The sequence shown here is derived from an EMBL/GenBank/DDBJ whole genome shotgun (WGS) entry which is preliminary data.</text>
</comment>
<accession>C6LHB7</accession>
<evidence type="ECO:0000256" key="1">
    <source>
        <dbReference type="SAM" id="Phobius"/>
    </source>
</evidence>
<evidence type="ECO:0000259" key="3">
    <source>
        <dbReference type="Pfam" id="PF23750"/>
    </source>
</evidence>
<evidence type="ECO:0000313" key="4">
    <source>
        <dbReference type="EMBL" id="EET59904.1"/>
    </source>
</evidence>
<keyword evidence="1" id="KW-1133">Transmembrane helix</keyword>
<name>C6LHB7_9FIRM</name>
<keyword evidence="5" id="KW-1185">Reference proteome</keyword>
<gene>
    <name evidence="4" type="ORF">BRYFOR_08028</name>
</gene>
<dbReference type="eggNOG" id="COG3212">
    <property type="taxonomic scope" value="Bacteria"/>
</dbReference>
<feature type="domain" description="PepSY" evidence="2">
    <location>
        <begin position="353"/>
        <end position="414"/>
    </location>
</feature>
<reference evidence="4" key="1">
    <citation type="submission" date="2009-07" db="EMBL/GenBank/DDBJ databases">
        <authorList>
            <person name="Weinstock G."/>
            <person name="Sodergren E."/>
            <person name="Clifton S."/>
            <person name="Fulton L."/>
            <person name="Fulton B."/>
            <person name="Courtney L."/>
            <person name="Fronick C."/>
            <person name="Harrison M."/>
            <person name="Strong C."/>
            <person name="Farmer C."/>
            <person name="Delahaunty K."/>
            <person name="Markovic C."/>
            <person name="Hall O."/>
            <person name="Minx P."/>
            <person name="Tomlinson C."/>
            <person name="Mitreva M."/>
            <person name="Nelson J."/>
            <person name="Hou S."/>
            <person name="Wollam A."/>
            <person name="Pepin K.H."/>
            <person name="Johnson M."/>
            <person name="Bhonagiri V."/>
            <person name="Nash W.E."/>
            <person name="Warren W."/>
            <person name="Chinwalla A."/>
            <person name="Mardis E.R."/>
            <person name="Wilson R.K."/>
        </authorList>
    </citation>
    <scope>NUCLEOTIDE SEQUENCE [LARGE SCALE GENOMIC DNA]</scope>
    <source>
        <strain evidence="4">DSM 14469</strain>
    </source>
</reference>
<dbReference type="STRING" id="168384.SAMN05660368_00741"/>
<dbReference type="Gene3D" id="3.10.450.40">
    <property type="match status" value="2"/>
</dbReference>
<dbReference type="Pfam" id="PF23750">
    <property type="entry name" value="RsgI_M"/>
    <property type="match status" value="1"/>
</dbReference>
<dbReference type="OrthoDB" id="1985537at2"/>
<keyword evidence="1" id="KW-0472">Membrane</keyword>
<dbReference type="InterPro" id="IPR025711">
    <property type="entry name" value="PepSY"/>
</dbReference>
<dbReference type="Pfam" id="PF03413">
    <property type="entry name" value="PepSY"/>
    <property type="match status" value="1"/>
</dbReference>
<protein>
    <submittedName>
        <fullName evidence="4">Molybdenum cofactor biosynthesis protein C</fullName>
    </submittedName>
</protein>
<dbReference type="RefSeq" id="WP_006862813.1">
    <property type="nucleotide sequence ID" value="NZ_ACCL02000014.1"/>
</dbReference>